<organism evidence="1">
    <name type="scientific">Nothobranchius furzeri</name>
    <name type="common">Turquoise killifish</name>
    <dbReference type="NCBI Taxonomy" id="105023"/>
    <lineage>
        <taxon>Eukaryota</taxon>
        <taxon>Metazoa</taxon>
        <taxon>Chordata</taxon>
        <taxon>Craniata</taxon>
        <taxon>Vertebrata</taxon>
        <taxon>Euteleostomi</taxon>
        <taxon>Actinopterygii</taxon>
        <taxon>Neopterygii</taxon>
        <taxon>Teleostei</taxon>
        <taxon>Neoteleostei</taxon>
        <taxon>Acanthomorphata</taxon>
        <taxon>Ovalentaria</taxon>
        <taxon>Atherinomorphae</taxon>
        <taxon>Cyprinodontiformes</taxon>
        <taxon>Nothobranchiidae</taxon>
        <taxon>Nothobranchius</taxon>
    </lineage>
</organism>
<reference evidence="1" key="1">
    <citation type="submission" date="2016-05" db="EMBL/GenBank/DDBJ databases">
        <authorList>
            <person name="Lavstsen T."/>
            <person name="Jespersen J.S."/>
        </authorList>
    </citation>
    <scope>NUCLEOTIDE SEQUENCE</scope>
    <source>
        <tissue evidence="1">Brain</tissue>
    </source>
</reference>
<protein>
    <submittedName>
        <fullName evidence="1">Uncharacterized protein</fullName>
    </submittedName>
</protein>
<evidence type="ECO:0000313" key="1">
    <source>
        <dbReference type="EMBL" id="SBS40662.1"/>
    </source>
</evidence>
<proteinExistence type="predicted"/>
<accession>A0A1A8TZU7</accession>
<dbReference type="EMBL" id="HAEJ01000205">
    <property type="protein sequence ID" value="SBS40662.1"/>
    <property type="molecule type" value="Transcribed_RNA"/>
</dbReference>
<feature type="non-terminal residue" evidence="1">
    <location>
        <position position="187"/>
    </location>
</feature>
<feature type="non-terminal residue" evidence="1">
    <location>
        <position position="1"/>
    </location>
</feature>
<gene>
    <name evidence="1" type="primary">Nfu_g_1_003394</name>
</gene>
<reference evidence="1" key="2">
    <citation type="submission" date="2016-06" db="EMBL/GenBank/DDBJ databases">
        <title>The genome of a short-lived fish provides insights into sex chromosome evolution and the genetic control of aging.</title>
        <authorList>
            <person name="Reichwald K."/>
            <person name="Felder M."/>
            <person name="Petzold A."/>
            <person name="Koch P."/>
            <person name="Groth M."/>
            <person name="Platzer M."/>
        </authorList>
    </citation>
    <scope>NUCLEOTIDE SEQUENCE</scope>
    <source>
        <tissue evidence="1">Brain</tissue>
    </source>
</reference>
<sequence length="187" mass="20586">SALLMHNSCSQFVFSGGRVREPAAPDLLIRGPGVLKERCETTPVLVDTRLWDYSPLSGVVNSTTRCSPSPGLLALCRSPVILPACLPIFPSGSTALPAFLSATCPFTYLCLDPQPRLCRRLTSPSSPVSLRILTCPVRENLLKPFLFDSLVPGFVYCEFNPRLFSHPRSRLFPVLVWSSAFSFHHVP</sequence>
<dbReference type="AlphaFoldDB" id="A0A1A8TZU7"/>
<name>A0A1A8TZU7_NOTFU</name>